<proteinExistence type="predicted"/>
<reference evidence="10 11" key="1">
    <citation type="submission" date="2010-12" db="EMBL/GenBank/DDBJ databases">
        <title>Complete sequence of Ethanoligenens harbinense YUAN-3.</title>
        <authorList>
            <person name="Lucas S."/>
            <person name="Copeland A."/>
            <person name="Lapidus A."/>
            <person name="Cheng J.-F."/>
            <person name="Bruce D."/>
            <person name="Goodwin L."/>
            <person name="Pitluck S."/>
            <person name="Chertkov O."/>
            <person name="Misra M."/>
            <person name="Detter J.C."/>
            <person name="Han C."/>
            <person name="Tapia R."/>
            <person name="Land M."/>
            <person name="Hauser L."/>
            <person name="Jeffries C."/>
            <person name="Kyrpides N."/>
            <person name="Ivanova N."/>
            <person name="Mikhailova N."/>
            <person name="Wang A."/>
            <person name="Mouttaki H."/>
            <person name="He Z."/>
            <person name="Zhou J."/>
            <person name="Hemme C.L."/>
            <person name="Woyke T."/>
        </authorList>
    </citation>
    <scope>NUCLEOTIDE SEQUENCE [LARGE SCALE GENOMIC DNA]</scope>
    <source>
        <strain evidence="11">DSM 18485 / JCM 12961 / CGMCC 1.5033 / YUAN-3</strain>
    </source>
</reference>
<evidence type="ECO:0000256" key="8">
    <source>
        <dbReference type="SAM" id="Phobius"/>
    </source>
</evidence>
<feature type="transmembrane region" description="Helical" evidence="8">
    <location>
        <begin position="182"/>
        <end position="208"/>
    </location>
</feature>
<feature type="transmembrane region" description="Helical" evidence="8">
    <location>
        <begin position="99"/>
        <end position="120"/>
    </location>
</feature>
<dbReference type="PANTHER" id="PTHR33908">
    <property type="entry name" value="MANNOSYLTRANSFERASE YKCB-RELATED"/>
    <property type="match status" value="1"/>
</dbReference>
<dbReference type="InterPro" id="IPR038731">
    <property type="entry name" value="RgtA/B/C-like"/>
</dbReference>
<feature type="domain" description="Glycosyltransferase RgtA/B/C/D-like" evidence="9">
    <location>
        <begin position="75"/>
        <end position="235"/>
    </location>
</feature>
<feature type="transmembrane region" description="Helical" evidence="8">
    <location>
        <begin position="407"/>
        <end position="428"/>
    </location>
</feature>
<dbReference type="Pfam" id="PF13231">
    <property type="entry name" value="PMT_2"/>
    <property type="match status" value="1"/>
</dbReference>
<dbReference type="HOGENOM" id="CLU_610775_0_0_9"/>
<keyword evidence="6 8" id="KW-1133">Transmembrane helix</keyword>
<evidence type="ECO:0000259" key="9">
    <source>
        <dbReference type="Pfam" id="PF13231"/>
    </source>
</evidence>
<dbReference type="GO" id="GO:0005886">
    <property type="term" value="C:plasma membrane"/>
    <property type="evidence" value="ECO:0007669"/>
    <property type="project" value="UniProtKB-SubCell"/>
</dbReference>
<accession>E6U6E1</accession>
<feature type="transmembrane region" description="Helical" evidence="8">
    <location>
        <begin position="154"/>
        <end position="170"/>
    </location>
</feature>
<dbReference type="GO" id="GO:0009103">
    <property type="term" value="P:lipopolysaccharide biosynthetic process"/>
    <property type="evidence" value="ECO:0007669"/>
    <property type="project" value="UniProtKB-ARBA"/>
</dbReference>
<keyword evidence="4" id="KW-0808">Transferase</keyword>
<evidence type="ECO:0000256" key="1">
    <source>
        <dbReference type="ARBA" id="ARBA00004651"/>
    </source>
</evidence>
<dbReference type="eggNOG" id="COG1807">
    <property type="taxonomic scope" value="Bacteria"/>
</dbReference>
<dbReference type="PANTHER" id="PTHR33908:SF11">
    <property type="entry name" value="MEMBRANE PROTEIN"/>
    <property type="match status" value="1"/>
</dbReference>
<evidence type="ECO:0000256" key="3">
    <source>
        <dbReference type="ARBA" id="ARBA00022676"/>
    </source>
</evidence>
<feature type="transmembrane region" description="Helical" evidence="8">
    <location>
        <begin position="380"/>
        <end position="400"/>
    </location>
</feature>
<keyword evidence="2" id="KW-1003">Cell membrane</keyword>
<feature type="transmembrane region" description="Helical" evidence="8">
    <location>
        <begin position="314"/>
        <end position="334"/>
    </location>
</feature>
<feature type="transmembrane region" description="Helical" evidence="8">
    <location>
        <begin position="220"/>
        <end position="240"/>
    </location>
</feature>
<feature type="transmembrane region" description="Helical" evidence="8">
    <location>
        <begin position="69"/>
        <end position="87"/>
    </location>
</feature>
<dbReference type="InterPro" id="IPR050297">
    <property type="entry name" value="LipidA_mod_glycosyltrf_83"/>
</dbReference>
<dbReference type="GO" id="GO:0016763">
    <property type="term" value="F:pentosyltransferase activity"/>
    <property type="evidence" value="ECO:0007669"/>
    <property type="project" value="TreeGrafter"/>
</dbReference>
<evidence type="ECO:0000313" key="11">
    <source>
        <dbReference type="Proteomes" id="UP000001551"/>
    </source>
</evidence>
<dbReference type="Proteomes" id="UP000001551">
    <property type="component" value="Chromosome"/>
</dbReference>
<keyword evidence="5 8" id="KW-0812">Transmembrane</keyword>
<dbReference type="AlphaFoldDB" id="E6U6E1"/>
<gene>
    <name evidence="10" type="ordered locus">Ethha_2518</name>
</gene>
<evidence type="ECO:0000256" key="5">
    <source>
        <dbReference type="ARBA" id="ARBA00022692"/>
    </source>
</evidence>
<evidence type="ECO:0000256" key="4">
    <source>
        <dbReference type="ARBA" id="ARBA00022679"/>
    </source>
</evidence>
<evidence type="ECO:0000256" key="6">
    <source>
        <dbReference type="ARBA" id="ARBA00022989"/>
    </source>
</evidence>
<comment type="subcellular location">
    <subcellularLocation>
        <location evidence="1">Cell membrane</location>
        <topology evidence="1">Multi-pass membrane protein</topology>
    </subcellularLocation>
</comment>
<keyword evidence="3" id="KW-0328">Glycosyltransferase</keyword>
<feature type="transmembrane region" description="Helical" evidence="8">
    <location>
        <begin position="346"/>
        <end position="368"/>
    </location>
</feature>
<evidence type="ECO:0000313" key="10">
    <source>
        <dbReference type="EMBL" id="ADU28011.1"/>
    </source>
</evidence>
<organism evidence="10 11">
    <name type="scientific">Ethanoligenens harbinense (strain DSM 18485 / JCM 12961 / CGMCC 1.5033 / YUAN-3)</name>
    <dbReference type="NCBI Taxonomy" id="663278"/>
    <lineage>
        <taxon>Bacteria</taxon>
        <taxon>Bacillati</taxon>
        <taxon>Bacillota</taxon>
        <taxon>Clostridia</taxon>
        <taxon>Eubacteriales</taxon>
        <taxon>Oscillospiraceae</taxon>
        <taxon>Ethanoligenens</taxon>
    </lineage>
</organism>
<name>E6U6E1_ETHHY</name>
<feature type="transmembrane region" description="Helical" evidence="8">
    <location>
        <begin position="12"/>
        <end position="34"/>
    </location>
</feature>
<dbReference type="EMBL" id="CP002400">
    <property type="protein sequence ID" value="ADU28011.1"/>
    <property type="molecule type" value="Genomic_DNA"/>
</dbReference>
<dbReference type="STRING" id="663278.Ethha_2518"/>
<sequence>MNAMQKNDRVYLAVLLSAVFVLYFSWALILPFGAGPDEPLRFDIVHFILRYHALPVAGDPRLSYAAGQTYAAMPFFSYILSALLCMFAKGVGISAAPYLVSRMVSVGAGVAAVYFVHRIAGMLFREMITRRFVPLFFAFIPQFAFICAYTNQDAFMVMLSAATMFLWLKGLEDNWSIRTTAWLGVVLGVMLLTYINGYLLIAASFVIVLLSYRGRGTRAFYGKLLLCVGIMAAVSGWFFIRSGLLYHGDLLGLSTTDRIAERLATGKDKPSVRLASTIHLRGFADMLFDTVWPLETFRSFWATFGSMSLSINPDYYLCIFGLHVLAFVGLSAAFMEKLRQGWRTLFHRPFALMLPLVALGAFALHAHYSLTSDFQPQGRYMYPGLVAIVLLLVLGFEKVLAGRVKRWFYLLVSLGFVLVQLFCVYQRLFGYYFVQ</sequence>
<dbReference type="KEGG" id="eha:Ethha_2518"/>
<keyword evidence="11" id="KW-1185">Reference proteome</keyword>
<evidence type="ECO:0000256" key="7">
    <source>
        <dbReference type="ARBA" id="ARBA00023136"/>
    </source>
</evidence>
<evidence type="ECO:0000256" key="2">
    <source>
        <dbReference type="ARBA" id="ARBA00022475"/>
    </source>
</evidence>
<feature type="transmembrane region" description="Helical" evidence="8">
    <location>
        <begin position="132"/>
        <end position="149"/>
    </location>
</feature>
<protein>
    <recommendedName>
        <fullName evidence="9">Glycosyltransferase RgtA/B/C/D-like domain-containing protein</fullName>
    </recommendedName>
</protein>
<keyword evidence="7 8" id="KW-0472">Membrane</keyword>